<dbReference type="PANTHER" id="PTHR10579:SF43">
    <property type="entry name" value="ZINC FINGER (C3HC4-TYPE RING FINGER) FAMILY PROTEIN"/>
    <property type="match status" value="1"/>
</dbReference>
<evidence type="ECO:0000313" key="5">
    <source>
        <dbReference type="Proteomes" id="UP000838412"/>
    </source>
</evidence>
<dbReference type="InterPro" id="IPR036465">
    <property type="entry name" value="vWFA_dom_sf"/>
</dbReference>
<dbReference type="Gene3D" id="3.40.50.410">
    <property type="entry name" value="von Willebrand factor, type A domain"/>
    <property type="match status" value="1"/>
</dbReference>
<feature type="region of interest" description="Disordered" evidence="1">
    <location>
        <begin position="359"/>
        <end position="397"/>
    </location>
</feature>
<dbReference type="OrthoDB" id="299997at2759"/>
<dbReference type="Pfam" id="PF13519">
    <property type="entry name" value="VWA_2"/>
    <property type="match status" value="1"/>
</dbReference>
<protein>
    <submittedName>
        <fullName evidence="4">Hypp1791 protein</fullName>
    </submittedName>
</protein>
<proteinExistence type="predicted"/>
<dbReference type="PROSITE" id="PS50234">
    <property type="entry name" value="VWFA"/>
    <property type="match status" value="1"/>
</dbReference>
<dbReference type="Pfam" id="PF16589">
    <property type="entry name" value="BRCT_2"/>
    <property type="match status" value="1"/>
</dbReference>
<feature type="compositionally biased region" description="Pro residues" evidence="1">
    <location>
        <begin position="741"/>
        <end position="753"/>
    </location>
</feature>
<dbReference type="PROSITE" id="PS50172">
    <property type="entry name" value="BRCT"/>
    <property type="match status" value="1"/>
</dbReference>
<feature type="region of interest" description="Disordered" evidence="1">
    <location>
        <begin position="724"/>
        <end position="764"/>
    </location>
</feature>
<evidence type="ECO:0000259" key="2">
    <source>
        <dbReference type="PROSITE" id="PS50172"/>
    </source>
</evidence>
<dbReference type="InterPro" id="IPR036420">
    <property type="entry name" value="BRCT_dom_sf"/>
</dbReference>
<feature type="region of interest" description="Disordered" evidence="1">
    <location>
        <begin position="511"/>
        <end position="539"/>
    </location>
</feature>
<evidence type="ECO:0000259" key="3">
    <source>
        <dbReference type="PROSITE" id="PS50234"/>
    </source>
</evidence>
<dbReference type="SUPFAM" id="SSF52113">
    <property type="entry name" value="BRCT domain"/>
    <property type="match status" value="1"/>
</dbReference>
<feature type="compositionally biased region" description="Basic and acidic residues" evidence="1">
    <location>
        <begin position="386"/>
        <end position="397"/>
    </location>
</feature>
<dbReference type="InterPro" id="IPR002035">
    <property type="entry name" value="VWF_A"/>
</dbReference>
<feature type="domain" description="VWFA" evidence="3">
    <location>
        <begin position="54"/>
        <end position="249"/>
    </location>
</feature>
<reference evidence="4" key="1">
    <citation type="submission" date="2022-01" db="EMBL/GenBank/DDBJ databases">
        <authorList>
            <person name="Braso-Vives M."/>
        </authorList>
    </citation>
    <scope>NUCLEOTIDE SEQUENCE</scope>
</reference>
<dbReference type="SUPFAM" id="SSF53300">
    <property type="entry name" value="vWA-like"/>
    <property type="match status" value="1"/>
</dbReference>
<sequence length="876" mass="96480">MAEAGHQEDRSQLDLVYFYTVDKTLQPPRMNVVWELSSRDKIFDAVSMSRTPLRFVAVIDESFSMDDNVGDDDMSLIQRMKLFAELMVQNLKEDDQMAIVTFATDVQVKLPMTQLDKDGKVQALEAIKTLDTRGQTNLSDGLLAALDMFQSGGSFHNGIILFTDGQANQGITNANGLIQAFNEKKASICGEACLPISTFTIGQYRPHLLYEVSQKLGSDAFFWLSDDSNFEADMMIPIFLRETCLVSNVRVTLHALNGLTFEFKSMVSPLMTAETSQLRGTGTESKYFVHDISEDMKKHIPCVLNLPGDWETSLSGKDVVQAIVTYVGTDHVERELHATIPFYHDTVGDLIREEARDRDIKRSKNSYGQRSSLKKGHTLSMITASTHKDPSVSKGGKDIQEETLVSKDETGIPEGSSVSKVGKDIQEVTSVGKDGRDIPEATSVSKNGKDIPEGTSVSKDGADIPEATTVSKDGKDIPETTSVSKDGEDIPEATSVSKDGKVIPVTTSVSKDGKDISETTSVSKDGEDIPEGSLVISKDGEDIPDVTSVTKDDIDIPEACSYIIAHTSDLPYQQELNKVQRAEIAIVTTLQEDSRVLTANSINKAATWIKKGEDKSWVPHATRHLQEGINIITKKQDEVKTLVSAEACLKVTDFTTSMRENLDYCVTLLAPENFDPSHWARMKAMVSSLANETPTAGKVFGKNRQPFVPPKLATKIHEVTVEVAKQKGQDIPEPEPERSETPPPPPAPAPPSKPKPKNKPKSPETVKRLYREAKGAKVVPIARPFKNQNFTLSEKLVAGKIAKNSTETIKELVIKHGGTPVPFVHNSVLVCTKSEYKKKTGKVRDAITHKIPIVFEEFIYDSIKAKKMLDIDDYSF</sequence>
<feature type="compositionally biased region" description="Basic and acidic residues" evidence="1">
    <location>
        <begin position="724"/>
        <end position="740"/>
    </location>
</feature>
<gene>
    <name evidence="4" type="primary">Hypp1791</name>
    <name evidence="4" type="ORF">BLAG_LOCUS15191</name>
</gene>
<dbReference type="InterPro" id="IPR001357">
    <property type="entry name" value="BRCT_dom"/>
</dbReference>
<dbReference type="EMBL" id="OV696688">
    <property type="protein sequence ID" value="CAH1257175.1"/>
    <property type="molecule type" value="Genomic_DNA"/>
</dbReference>
<dbReference type="SMART" id="SM00292">
    <property type="entry name" value="BRCT"/>
    <property type="match status" value="1"/>
</dbReference>
<name>A0A8K0EM97_BRALA</name>
<accession>A0A8K0EM97</accession>
<dbReference type="SMART" id="SM00327">
    <property type="entry name" value="VWA"/>
    <property type="match status" value="1"/>
</dbReference>
<organism evidence="4 5">
    <name type="scientific">Branchiostoma lanceolatum</name>
    <name type="common">Common lancelet</name>
    <name type="synonym">Amphioxus lanceolatum</name>
    <dbReference type="NCBI Taxonomy" id="7740"/>
    <lineage>
        <taxon>Eukaryota</taxon>
        <taxon>Metazoa</taxon>
        <taxon>Chordata</taxon>
        <taxon>Cephalochordata</taxon>
        <taxon>Leptocardii</taxon>
        <taxon>Amphioxiformes</taxon>
        <taxon>Branchiostomatidae</taxon>
        <taxon>Branchiostoma</taxon>
    </lineage>
</organism>
<keyword evidence="5" id="KW-1185">Reference proteome</keyword>
<evidence type="ECO:0000256" key="1">
    <source>
        <dbReference type="SAM" id="MobiDB-lite"/>
    </source>
</evidence>
<dbReference type="Gene3D" id="3.40.50.10190">
    <property type="entry name" value="BRCT domain"/>
    <property type="match status" value="1"/>
</dbReference>
<dbReference type="PANTHER" id="PTHR10579">
    <property type="entry name" value="CALCIUM-ACTIVATED CHLORIDE CHANNEL REGULATOR"/>
    <property type="match status" value="1"/>
</dbReference>
<dbReference type="AlphaFoldDB" id="A0A8K0EM97"/>
<feature type="domain" description="BRCT" evidence="2">
    <location>
        <begin position="780"/>
        <end position="876"/>
    </location>
</feature>
<dbReference type="InterPro" id="IPR051266">
    <property type="entry name" value="CLCR"/>
</dbReference>
<dbReference type="Proteomes" id="UP000838412">
    <property type="component" value="Chromosome 3"/>
</dbReference>
<evidence type="ECO:0000313" key="4">
    <source>
        <dbReference type="EMBL" id="CAH1257175.1"/>
    </source>
</evidence>
<feature type="region of interest" description="Disordered" evidence="1">
    <location>
        <begin position="430"/>
        <end position="494"/>
    </location>
</feature>